<evidence type="ECO:0000256" key="4">
    <source>
        <dbReference type="ARBA" id="ARBA00022927"/>
    </source>
</evidence>
<feature type="domain" description="Nucleoporin Nup188 N-terminal" evidence="10">
    <location>
        <begin position="32"/>
        <end position="465"/>
    </location>
</feature>
<keyword evidence="4" id="KW-0653">Protein transport</keyword>
<dbReference type="Pfam" id="PF18378">
    <property type="entry name" value="Nup188_C"/>
    <property type="match status" value="1"/>
</dbReference>
<dbReference type="OrthoDB" id="102511at2759"/>
<evidence type="ECO:0000256" key="7">
    <source>
        <dbReference type="ARBA" id="ARBA00023242"/>
    </source>
</evidence>
<dbReference type="InterPro" id="IPR041634">
    <property type="entry name" value="Nup188_C"/>
</dbReference>
<dbReference type="Pfam" id="PF21093">
    <property type="entry name" value="Nup188_N-subdom_III"/>
    <property type="match status" value="1"/>
</dbReference>
<evidence type="ECO:0000259" key="10">
    <source>
        <dbReference type="Pfam" id="PF10487"/>
    </source>
</evidence>
<evidence type="ECO:0000313" key="13">
    <source>
        <dbReference type="EMBL" id="SCU97333.1"/>
    </source>
</evidence>
<dbReference type="GO" id="GO:0006999">
    <property type="term" value="P:nuclear pore organization"/>
    <property type="evidence" value="ECO:0007669"/>
    <property type="project" value="EnsemblFungi"/>
</dbReference>
<dbReference type="GO" id="GO:0044611">
    <property type="term" value="C:nuclear pore inner ring"/>
    <property type="evidence" value="ECO:0007669"/>
    <property type="project" value="EnsemblFungi"/>
</dbReference>
<gene>
    <name evidence="13" type="ORF">LADA_0H05732G</name>
</gene>
<accession>A0A1G4K1A7</accession>
<keyword evidence="3" id="KW-0509">mRNA transport</keyword>
<dbReference type="InterPro" id="IPR044840">
    <property type="entry name" value="Nup188"/>
</dbReference>
<evidence type="ECO:0000259" key="11">
    <source>
        <dbReference type="Pfam" id="PF18378"/>
    </source>
</evidence>
<name>A0A1G4K1A7_9SACH</name>
<evidence type="ECO:0000256" key="8">
    <source>
        <dbReference type="ARBA" id="ARBA00038387"/>
    </source>
</evidence>
<keyword evidence="5" id="KW-0811">Translocation</keyword>
<dbReference type="Proteomes" id="UP000190274">
    <property type="component" value="Chromosome H"/>
</dbReference>
<reference evidence="13 14" key="1">
    <citation type="submission" date="2016-03" db="EMBL/GenBank/DDBJ databases">
        <authorList>
            <person name="Devillers H."/>
        </authorList>
    </citation>
    <scope>NUCLEOTIDE SEQUENCE [LARGE SCALE GENOMIC DNA]</scope>
    <source>
        <strain evidence="13">CBS 10888</strain>
    </source>
</reference>
<feature type="domain" description="Nucleoporin Nup188 N-terminal subdomain III" evidence="12">
    <location>
        <begin position="523"/>
        <end position="939"/>
    </location>
</feature>
<evidence type="ECO:0000256" key="5">
    <source>
        <dbReference type="ARBA" id="ARBA00023010"/>
    </source>
</evidence>
<dbReference type="Pfam" id="PF10487">
    <property type="entry name" value="Nup188_N"/>
    <property type="match status" value="1"/>
</dbReference>
<evidence type="ECO:0000313" key="14">
    <source>
        <dbReference type="Proteomes" id="UP000190274"/>
    </source>
</evidence>
<dbReference type="EMBL" id="LT598461">
    <property type="protein sequence ID" value="SCU97333.1"/>
    <property type="molecule type" value="Genomic_DNA"/>
</dbReference>
<dbReference type="Gene3D" id="1.25.10.70">
    <property type="match status" value="1"/>
</dbReference>
<protein>
    <recommendedName>
        <fullName evidence="9">Nucleoporin NUP188</fullName>
    </recommendedName>
</protein>
<evidence type="ECO:0000259" key="12">
    <source>
        <dbReference type="Pfam" id="PF21093"/>
    </source>
</evidence>
<evidence type="ECO:0000256" key="2">
    <source>
        <dbReference type="ARBA" id="ARBA00022448"/>
    </source>
</evidence>
<dbReference type="InterPro" id="IPR018864">
    <property type="entry name" value="Nucleoporin_Nup188_N"/>
</dbReference>
<evidence type="ECO:0000256" key="6">
    <source>
        <dbReference type="ARBA" id="ARBA00023132"/>
    </source>
</evidence>
<dbReference type="GO" id="GO:0017056">
    <property type="term" value="F:structural constituent of nuclear pore"/>
    <property type="evidence" value="ECO:0007669"/>
    <property type="project" value="EnsemblFungi"/>
</dbReference>
<evidence type="ECO:0000256" key="9">
    <source>
        <dbReference type="ARBA" id="ARBA00040174"/>
    </source>
</evidence>
<comment type="subcellular location">
    <subcellularLocation>
        <location evidence="1">Nucleus</location>
        <location evidence="1">Nuclear pore complex</location>
    </subcellularLocation>
</comment>
<keyword evidence="14" id="KW-1185">Reference proteome</keyword>
<dbReference type="PANTHER" id="PTHR31431:SF1">
    <property type="entry name" value="NUCLEOPORIN NUP188"/>
    <property type="match status" value="1"/>
</dbReference>
<keyword evidence="6" id="KW-0906">Nuclear pore complex</keyword>
<comment type="similarity">
    <text evidence="8">Belongs to the Nup188 family.</text>
</comment>
<dbReference type="InterPro" id="IPR048883">
    <property type="entry name" value="Nup188_N-subdom_III"/>
</dbReference>
<feature type="domain" description="Nuclear pore protein Nup188 C-terminal" evidence="11">
    <location>
        <begin position="1252"/>
        <end position="1593"/>
    </location>
</feature>
<dbReference type="PANTHER" id="PTHR31431">
    <property type="entry name" value="NUCLEOPORIN NUP188 HOMOLOG"/>
    <property type="match status" value="1"/>
</dbReference>
<dbReference type="STRING" id="1266660.A0A1G4K1A7"/>
<evidence type="ECO:0000256" key="3">
    <source>
        <dbReference type="ARBA" id="ARBA00022816"/>
    </source>
</evidence>
<dbReference type="GO" id="GO:0031990">
    <property type="term" value="P:mRNA export from nucleus in response to heat stress"/>
    <property type="evidence" value="ECO:0007669"/>
    <property type="project" value="EnsemblFungi"/>
</dbReference>
<proteinExistence type="inferred from homology"/>
<dbReference type="GO" id="GO:0006606">
    <property type="term" value="P:protein import into nucleus"/>
    <property type="evidence" value="ECO:0007669"/>
    <property type="project" value="EnsemblFungi"/>
</dbReference>
<organism evidence="13 14">
    <name type="scientific">Lachancea dasiensis</name>
    <dbReference type="NCBI Taxonomy" id="1072105"/>
    <lineage>
        <taxon>Eukaryota</taxon>
        <taxon>Fungi</taxon>
        <taxon>Dikarya</taxon>
        <taxon>Ascomycota</taxon>
        <taxon>Saccharomycotina</taxon>
        <taxon>Saccharomycetes</taxon>
        <taxon>Saccharomycetales</taxon>
        <taxon>Saccharomycetaceae</taxon>
        <taxon>Lachancea</taxon>
    </lineage>
</organism>
<sequence>MDISYLCFSNVCTYITASERASQDVIEVQGLVSQFLRANRQLIIEPGVFNELGPELAGKSSPLKIGGISYEIVGEDWKDAIRLSKFFNISYQQCLRVVAQTHSRNNMGNNRMIIYAKRILQERNGVVETLLAILNAEDETVDVRKEFISAIAAEKTTFCLHLMQNLSKLAKNFTKLDQTDRLWSEEIQDIKNCYDIAYAGSILKLLSLLIMNTETPVGVITEWFLLLQDTNHLTCFKTKNFPSENFDQIEAFTSITTVLMLGLNASSFSINTDAPFFQDVGCFKLINDILLDHSQNGLIVYYWSFVTSLKAYLFEEFPEQNSSFVEKVYGETPINQMISIYVQRAEQIGVLESFVKYSHCLNFDELWITVLASLLGVALHFVTMTKATAKTVRDILTRVPQSFVEKFLTNDEVEKKLSLIRNKIPLVKEGLLPLIYLTTAHPEFANFEWKNMNTYTVKLPLSSFSYDLADSDGPFTESSDLIVLKQELLVCPPFEYRPNVLMPIPEGTRGKVIPTSSSTEDAVIFMHSYNGWSMLGRIIQNICETYTQFEEDQVKIEKTEVAIAIIDLIASAVGVDVPLERSTEILQHLSGYVENGDIVSTLFKLFELALHSKDFKVINAGLGLMIELTPNFPHFVWSHLARSSLIDRNGKESLAVSVLDSMGRASADFESTLLLIKLTNCLISESLSIEETFPERMKKEIFGKLMTHMVRIYEGFQFQSYSYQRQRLEIGQLLTSLFTKVLYAVYGVDPSSPPERKVTKVLAESAQVIIDAFLNSSRLDSRTVNSLITILISINTDGALARNSLPFASLYSQLIEQSFDLANLLISVRSLLKNPPSALERCIYSSSANLVNIYACYWDQCVHVTRLLTHLVRAPWKMEPPSLLSYLGQDNSRLLLNCVAYDLKGPLINSNLAKSLYSFFSSIMEGKQDGLAILFLTGKLVCTTEKAKNAEGEVLPSNSLLRILKDNSLKLDKLSEAVSSQLLDAIAYAFNTWTAATGYENDSKLITILVKRLESFGTLSLNDDKETDKSKENVVQLSNQYRVLSRVAEILALALFTSTADNELLMTVLNKPNLAVMVKKIFHIDGYDKQLQRSLQVKFKAYWPELDLSMFTSSLLLRSSRSFQSSFFDIPLMDQFFGSDERWVGSHNTPGFRNEVMSASSSLHFITYQISACKSWGALLTSFIRRTPTPLNDTYLEIAHELLEPDSLIGIDASIFRDVYLTKIELAFYILYSCLQTNRKIPDDKLKGLLFCAAGMMKSKEVNYLNSVAQPFKYSYYRPLIRIVIIICSLVKDGKLFAESVSNCLLEFFELTFGHGVNLIMSNILSEINQSVSHGKKPVIPNLADKIQDLLLLLSLFTKVKNLHPPSDFELILASSINEVGTIKAILNVYSSSHLLNIEEEPVLCDLSLTFLTELCSVGSVAERLLGNDLFSVILESPISVAIQQGKVTADIQPKLHALWSDGLLTIMLQLLSRFGKKVLPECCLFLSYFYTQVSYSISQWSDSSLSVSKAAVKETSQLITMQGILNTLDYQNYLTDSNIRTKAVSGEVVYELFPGLDTDTERKELSYSFKHLLTHPKYLNSRIVATTLEEQRILEDDDARANYVKAITISLKNLNQSLSSPLHETIL</sequence>
<keyword evidence="7" id="KW-0539">Nucleus</keyword>
<keyword evidence="2" id="KW-0813">Transport</keyword>
<evidence type="ECO:0000256" key="1">
    <source>
        <dbReference type="ARBA" id="ARBA00004567"/>
    </source>
</evidence>